<protein>
    <submittedName>
        <fullName evidence="2">Uncharacterized protein</fullName>
    </submittedName>
</protein>
<proteinExistence type="predicted"/>
<evidence type="ECO:0000313" key="2">
    <source>
        <dbReference type="EMBL" id="ORE11332.1"/>
    </source>
</evidence>
<dbReference type="EMBL" id="KV921858">
    <property type="protein sequence ID" value="ORE11332.1"/>
    <property type="molecule type" value="Genomic_DNA"/>
</dbReference>
<dbReference type="EMBL" id="KV922240">
    <property type="protein sequence ID" value="ORE00871.1"/>
    <property type="molecule type" value="Genomic_DNA"/>
</dbReference>
<name>A0A1X0RH02_RHIZD</name>
<evidence type="ECO:0000313" key="1">
    <source>
        <dbReference type="EMBL" id="ORE00871.1"/>
    </source>
</evidence>
<dbReference type="AlphaFoldDB" id="A0A1X0RH02"/>
<reference evidence="2" key="1">
    <citation type="journal article" date="2016" name="Proc. Natl. Acad. Sci. U.S.A.">
        <title>Lipid metabolic changes in an early divergent fungus govern the establishment of a mutualistic symbiosis with endobacteria.</title>
        <authorList>
            <person name="Lastovetsky O.A."/>
            <person name="Gaspar M.L."/>
            <person name="Mondo S.J."/>
            <person name="LaButti K.M."/>
            <person name="Sandor L."/>
            <person name="Grigoriev I.V."/>
            <person name="Henry S.A."/>
            <person name="Pawlowska T.E."/>
        </authorList>
    </citation>
    <scope>NUCLEOTIDE SEQUENCE [LARGE SCALE GENOMIC DNA]</scope>
    <source>
        <strain evidence="2">ATCC 52814</strain>
    </source>
</reference>
<organism evidence="2">
    <name type="scientific">Rhizopus microsporus var. microsporus</name>
    <dbReference type="NCBI Taxonomy" id="86635"/>
    <lineage>
        <taxon>Eukaryota</taxon>
        <taxon>Fungi</taxon>
        <taxon>Fungi incertae sedis</taxon>
        <taxon>Mucoromycota</taxon>
        <taxon>Mucoromycotina</taxon>
        <taxon>Mucoromycetes</taxon>
        <taxon>Mucorales</taxon>
        <taxon>Mucorineae</taxon>
        <taxon>Rhizopodaceae</taxon>
        <taxon>Rhizopus</taxon>
    </lineage>
</organism>
<gene>
    <name evidence="2" type="ORF">BCV72DRAFT_220241</name>
    <name evidence="1" type="ORF">BCV72DRAFT_237318</name>
</gene>
<sequence length="55" mass="6284">MPYLQVKKAYSIDIEKQISVVLFLKSKCIQMSNLLLLLQVLTIVKYSSKYASSQS</sequence>
<accession>A0A1X0RH02</accession>
<dbReference type="VEuPathDB" id="FungiDB:BCV72DRAFT_237318"/>
<dbReference type="VEuPathDB" id="FungiDB:BCV72DRAFT_220241"/>
<dbReference type="Proteomes" id="UP000242414">
    <property type="component" value="Unassembled WGS sequence"/>
</dbReference>